<accession>A0A8H3YGN2</accession>
<dbReference type="Proteomes" id="UP000620104">
    <property type="component" value="Unassembled WGS sequence"/>
</dbReference>
<sequence>MSSAASSAAASASSNVFGPLTTSTATSFYRNLFYILVAVLIVFLVVTLFSYIRTRRRRQIIEAEARRLGLLVPGMPGYLTERARLAGALRGEKKSSKVTPLIWDIASKESAQAGGKPGDEKLGLAAVDYGNMSALALAPMLEVPALGPIPMSTIKYFPNSMAFRAPLPEASAETIIKQWETELEGTTPPATGTGEDELKEGRRGRARGKSLVDMYPQAHVPPLRHSIERPRRRKDSRAAELADQLGNKLFGPPRLPAIASTADVSGMADLEAQTESTQFRADEGVEMTQIRGAGEPDIGPTSLAANEDDARRPSVPHNGVASKASPTVQLVAFVRMPIPEQSRELVGRGTWHSASEEEQEKAVQAEWAGIELGITEMEIVGEASPGASNGVWRGSL</sequence>
<keyword evidence="2" id="KW-0472">Membrane</keyword>
<comment type="caution">
    <text evidence="3">The sequence shown here is derived from an EMBL/GenBank/DDBJ whole genome shotgun (WGS) entry which is preliminary data.</text>
</comment>
<dbReference type="AlphaFoldDB" id="A0A8H3YGN2"/>
<evidence type="ECO:0000256" key="2">
    <source>
        <dbReference type="SAM" id="Phobius"/>
    </source>
</evidence>
<organism evidence="3 4">
    <name type="scientific">Naganishia liquefaciens</name>
    <dbReference type="NCBI Taxonomy" id="104408"/>
    <lineage>
        <taxon>Eukaryota</taxon>
        <taxon>Fungi</taxon>
        <taxon>Dikarya</taxon>
        <taxon>Basidiomycota</taxon>
        <taxon>Agaricomycotina</taxon>
        <taxon>Tremellomycetes</taxon>
        <taxon>Filobasidiales</taxon>
        <taxon>Filobasidiaceae</taxon>
        <taxon>Naganishia</taxon>
    </lineage>
</organism>
<keyword evidence="4" id="KW-1185">Reference proteome</keyword>
<feature type="compositionally biased region" description="Low complexity" evidence="1">
    <location>
        <begin position="184"/>
        <end position="193"/>
    </location>
</feature>
<dbReference type="EMBL" id="BLZA01000019">
    <property type="protein sequence ID" value="GHJ86846.1"/>
    <property type="molecule type" value="Genomic_DNA"/>
</dbReference>
<keyword evidence="2" id="KW-0812">Transmembrane</keyword>
<evidence type="ECO:0000313" key="3">
    <source>
        <dbReference type="EMBL" id="GHJ86846.1"/>
    </source>
</evidence>
<dbReference type="OrthoDB" id="2591671at2759"/>
<gene>
    <name evidence="3" type="ORF">NliqN6_3248</name>
</gene>
<reference evidence="3" key="1">
    <citation type="submission" date="2020-07" db="EMBL/GenBank/DDBJ databases">
        <title>Draft Genome Sequence of a Deep-Sea Yeast, Naganishia (Cryptococcus) liquefaciens strain N6.</title>
        <authorList>
            <person name="Han Y.W."/>
            <person name="Kajitani R."/>
            <person name="Morimoto H."/>
            <person name="Parhat M."/>
            <person name="Tsubouchi H."/>
            <person name="Bakenova O."/>
            <person name="Ogata M."/>
            <person name="Argunhan B."/>
            <person name="Aoki R."/>
            <person name="Kajiwara S."/>
            <person name="Itoh T."/>
            <person name="Iwasaki H."/>
        </authorList>
    </citation>
    <scope>NUCLEOTIDE SEQUENCE</scope>
    <source>
        <strain evidence="3">N6</strain>
    </source>
</reference>
<proteinExistence type="predicted"/>
<feature type="region of interest" description="Disordered" evidence="1">
    <location>
        <begin position="291"/>
        <end position="322"/>
    </location>
</feature>
<feature type="region of interest" description="Disordered" evidence="1">
    <location>
        <begin position="183"/>
        <end position="203"/>
    </location>
</feature>
<evidence type="ECO:0000256" key="1">
    <source>
        <dbReference type="SAM" id="MobiDB-lite"/>
    </source>
</evidence>
<keyword evidence="2" id="KW-1133">Transmembrane helix</keyword>
<evidence type="ECO:0000313" key="4">
    <source>
        <dbReference type="Proteomes" id="UP000620104"/>
    </source>
</evidence>
<name>A0A8H3YGN2_9TREE</name>
<feature type="transmembrane region" description="Helical" evidence="2">
    <location>
        <begin position="32"/>
        <end position="52"/>
    </location>
</feature>
<protein>
    <submittedName>
        <fullName evidence="3">Uncharacterized protein</fullName>
    </submittedName>
</protein>